<keyword evidence="3" id="KW-1185">Reference proteome</keyword>
<reference evidence="3" key="2">
    <citation type="submission" date="2015-01" db="EMBL/GenBank/DDBJ databases">
        <title>Evolutionary Origins and Diversification of the Mycorrhizal Mutualists.</title>
        <authorList>
            <consortium name="DOE Joint Genome Institute"/>
            <consortium name="Mycorrhizal Genomics Consortium"/>
            <person name="Kohler A."/>
            <person name="Kuo A."/>
            <person name="Nagy L.G."/>
            <person name="Floudas D."/>
            <person name="Copeland A."/>
            <person name="Barry K.W."/>
            <person name="Cichocki N."/>
            <person name="Veneault-Fourrey C."/>
            <person name="LaButti K."/>
            <person name="Lindquist E.A."/>
            <person name="Lipzen A."/>
            <person name="Lundell T."/>
            <person name="Morin E."/>
            <person name="Murat C."/>
            <person name="Riley R."/>
            <person name="Ohm R."/>
            <person name="Sun H."/>
            <person name="Tunlid A."/>
            <person name="Henrissat B."/>
            <person name="Grigoriev I.V."/>
            <person name="Hibbett D.S."/>
            <person name="Martin F."/>
        </authorList>
    </citation>
    <scope>NUCLEOTIDE SEQUENCE [LARGE SCALE GENOMIC DNA]</scope>
    <source>
        <strain evidence="3">441</strain>
    </source>
</reference>
<dbReference type="OrthoDB" id="2529286at2759"/>
<proteinExistence type="predicted"/>
<dbReference type="InterPro" id="IPR019410">
    <property type="entry name" value="Methyltransf_16"/>
</dbReference>
<evidence type="ECO:0008006" key="4">
    <source>
        <dbReference type="Google" id="ProtNLM"/>
    </source>
</evidence>
<feature type="region of interest" description="Disordered" evidence="1">
    <location>
        <begin position="65"/>
        <end position="84"/>
    </location>
</feature>
<accession>A0A0C9Z3L4</accession>
<dbReference type="GO" id="GO:0005829">
    <property type="term" value="C:cytosol"/>
    <property type="evidence" value="ECO:0007669"/>
    <property type="project" value="TreeGrafter"/>
</dbReference>
<reference evidence="2 3" key="1">
    <citation type="submission" date="2014-04" db="EMBL/GenBank/DDBJ databases">
        <authorList>
            <consortium name="DOE Joint Genome Institute"/>
            <person name="Kuo A."/>
            <person name="Kohler A."/>
            <person name="Costa M.D."/>
            <person name="Nagy L.G."/>
            <person name="Floudas D."/>
            <person name="Copeland A."/>
            <person name="Barry K.W."/>
            <person name="Cichocki N."/>
            <person name="Veneault-Fourrey C."/>
            <person name="LaButti K."/>
            <person name="Lindquist E.A."/>
            <person name="Lipzen A."/>
            <person name="Lundell T."/>
            <person name="Morin E."/>
            <person name="Murat C."/>
            <person name="Sun H."/>
            <person name="Tunlid A."/>
            <person name="Henrissat B."/>
            <person name="Grigoriev I.V."/>
            <person name="Hibbett D.S."/>
            <person name="Martin F."/>
            <person name="Nordberg H.P."/>
            <person name="Cantor M.N."/>
            <person name="Hua S.X."/>
        </authorList>
    </citation>
    <scope>NUCLEOTIDE SEQUENCE [LARGE SCALE GENOMIC DNA]</scope>
    <source>
        <strain evidence="2 3">441</strain>
    </source>
</reference>
<dbReference type="HOGENOM" id="CLU_061628_0_0_1"/>
<gene>
    <name evidence="2" type="ORF">PISMIDRAFT_656097</name>
</gene>
<organism evidence="2 3">
    <name type="scientific">Pisolithus microcarpus 441</name>
    <dbReference type="NCBI Taxonomy" id="765257"/>
    <lineage>
        <taxon>Eukaryota</taxon>
        <taxon>Fungi</taxon>
        <taxon>Dikarya</taxon>
        <taxon>Basidiomycota</taxon>
        <taxon>Agaricomycotina</taxon>
        <taxon>Agaricomycetes</taxon>
        <taxon>Agaricomycetidae</taxon>
        <taxon>Boletales</taxon>
        <taxon>Sclerodermatineae</taxon>
        <taxon>Pisolithaceae</taxon>
        <taxon>Pisolithus</taxon>
    </lineage>
</organism>
<name>A0A0C9Z3L4_9AGAM</name>
<dbReference type="AlphaFoldDB" id="A0A0C9Z3L4"/>
<dbReference type="Gene3D" id="3.40.50.150">
    <property type="entry name" value="Vaccinia Virus protein VP39"/>
    <property type="match status" value="1"/>
</dbReference>
<dbReference type="PANTHER" id="PTHR14614:SF109">
    <property type="entry name" value="RIBOSOMAL LYSINE N-METHYLTRANSFERASE 5"/>
    <property type="match status" value="1"/>
</dbReference>
<dbReference type="EMBL" id="KN833759">
    <property type="protein sequence ID" value="KIK20809.1"/>
    <property type="molecule type" value="Genomic_DNA"/>
</dbReference>
<dbReference type="PANTHER" id="PTHR14614">
    <property type="entry name" value="HEPATOCELLULAR CARCINOMA-ASSOCIATED ANTIGEN"/>
    <property type="match status" value="1"/>
</dbReference>
<dbReference type="STRING" id="765257.A0A0C9Z3L4"/>
<evidence type="ECO:0000313" key="3">
    <source>
        <dbReference type="Proteomes" id="UP000054018"/>
    </source>
</evidence>
<dbReference type="Pfam" id="PF10294">
    <property type="entry name" value="Methyltransf_16"/>
    <property type="match status" value="2"/>
</dbReference>
<protein>
    <recommendedName>
        <fullName evidence="4">Protein-lysine N-methyltransferase EFM6</fullName>
    </recommendedName>
</protein>
<dbReference type="Proteomes" id="UP000054018">
    <property type="component" value="Unassembled WGS sequence"/>
</dbReference>
<evidence type="ECO:0000256" key="1">
    <source>
        <dbReference type="SAM" id="MobiDB-lite"/>
    </source>
</evidence>
<evidence type="ECO:0000313" key="2">
    <source>
        <dbReference type="EMBL" id="KIK20809.1"/>
    </source>
</evidence>
<dbReference type="InterPro" id="IPR029063">
    <property type="entry name" value="SAM-dependent_MTases_sf"/>
</dbReference>
<dbReference type="GO" id="GO:0008757">
    <property type="term" value="F:S-adenosylmethionine-dependent methyltransferase activity"/>
    <property type="evidence" value="ECO:0007669"/>
    <property type="project" value="UniProtKB-ARBA"/>
</dbReference>
<dbReference type="SUPFAM" id="SSF53335">
    <property type="entry name" value="S-adenosyl-L-methionine-dependent methyltransferases"/>
    <property type="match status" value="1"/>
</dbReference>
<sequence length="327" mass="36273">MPGSFVTLPPDSTPISDVDEEIFLLYTSLNRARTKLTGPDGHRGLGHVDSRKDILTINIGLSEDATETSKDKQPCVAPKQKRPKEKKSIDIEIEIAQDKTALRSRKGDTGSVVWRASVDFCRAVLHQHFFPSRSAVFDYSTLSECNCLELGAGTGLLGIALSPLFRTYTASDIAALLPLIRKNVTLNPHPKYGAVRSQSMNLSVEELDWLTLASLPPGPARTRYCPSPRVGPSSTPNKDDIWDLILAVDCIYHPSLLRPLVDTIETLSTTGRTWVFVVVELRQEDVIREFLNLWLTLGGWVITRTEGLLDENYAIWAGHRIPLAPTM</sequence>
<dbReference type="GO" id="GO:0032991">
    <property type="term" value="C:protein-containing complex"/>
    <property type="evidence" value="ECO:0007669"/>
    <property type="project" value="TreeGrafter"/>
</dbReference>